<evidence type="ECO:0000313" key="2">
    <source>
        <dbReference type="EMBL" id="KAJ8532393.1"/>
    </source>
</evidence>
<accession>A0A9Q1LA23</accession>
<gene>
    <name evidence="2" type="ORF">K7X08_012316</name>
</gene>
<dbReference type="EMBL" id="JAJAGQ010000020">
    <property type="protein sequence ID" value="KAJ8532393.1"/>
    <property type="molecule type" value="Genomic_DNA"/>
</dbReference>
<evidence type="ECO:0000256" key="1">
    <source>
        <dbReference type="SAM" id="MobiDB-lite"/>
    </source>
</evidence>
<evidence type="ECO:0000313" key="3">
    <source>
        <dbReference type="Proteomes" id="UP001152561"/>
    </source>
</evidence>
<dbReference type="Proteomes" id="UP001152561">
    <property type="component" value="Unassembled WGS sequence"/>
</dbReference>
<name>A0A9Q1LA23_9SOLA</name>
<feature type="compositionally biased region" description="Basic and acidic residues" evidence="1">
    <location>
        <begin position="38"/>
        <end position="53"/>
    </location>
</feature>
<dbReference type="AlphaFoldDB" id="A0A9Q1LA23"/>
<feature type="region of interest" description="Disordered" evidence="1">
    <location>
        <begin position="1"/>
        <end position="116"/>
    </location>
</feature>
<organism evidence="2 3">
    <name type="scientific">Anisodus acutangulus</name>
    <dbReference type="NCBI Taxonomy" id="402998"/>
    <lineage>
        <taxon>Eukaryota</taxon>
        <taxon>Viridiplantae</taxon>
        <taxon>Streptophyta</taxon>
        <taxon>Embryophyta</taxon>
        <taxon>Tracheophyta</taxon>
        <taxon>Spermatophyta</taxon>
        <taxon>Magnoliopsida</taxon>
        <taxon>eudicotyledons</taxon>
        <taxon>Gunneridae</taxon>
        <taxon>Pentapetalae</taxon>
        <taxon>asterids</taxon>
        <taxon>lamiids</taxon>
        <taxon>Solanales</taxon>
        <taxon>Solanaceae</taxon>
        <taxon>Solanoideae</taxon>
        <taxon>Hyoscyameae</taxon>
        <taxon>Anisodus</taxon>
    </lineage>
</organism>
<keyword evidence="3" id="KW-1185">Reference proteome</keyword>
<proteinExistence type="predicted"/>
<sequence>MAQEAKTRGLNLKRKNGLKGKQTASGIISPVQAVTKSMTKETPIRVKEEAESRQKRRRQHNPPDVEQTVVIPAEITQATPATGHQQSLVKEKGNGTNGTETQNRKGRKRIIIGEKL</sequence>
<reference evidence="3" key="1">
    <citation type="journal article" date="2023" name="Proc. Natl. Acad. Sci. U.S.A.">
        <title>Genomic and structural basis for evolution of tropane alkaloid biosynthesis.</title>
        <authorList>
            <person name="Wanga Y.-J."/>
            <person name="Taina T."/>
            <person name="Yua J.-Y."/>
            <person name="Lia J."/>
            <person name="Xua B."/>
            <person name="Chenc J."/>
            <person name="D'Auriad J.C."/>
            <person name="Huanga J.-P."/>
            <person name="Huanga S.-X."/>
        </authorList>
    </citation>
    <scope>NUCLEOTIDE SEQUENCE [LARGE SCALE GENOMIC DNA]</scope>
    <source>
        <strain evidence="3">cv. KIB-2019</strain>
    </source>
</reference>
<feature type="compositionally biased region" description="Polar residues" evidence="1">
    <location>
        <begin position="22"/>
        <end position="37"/>
    </location>
</feature>
<comment type="caution">
    <text evidence="2">The sequence shown here is derived from an EMBL/GenBank/DDBJ whole genome shotgun (WGS) entry which is preliminary data.</text>
</comment>
<protein>
    <submittedName>
        <fullName evidence="2">Uncharacterized protein</fullName>
    </submittedName>
</protein>
<feature type="compositionally biased region" description="Polar residues" evidence="1">
    <location>
        <begin position="76"/>
        <end position="88"/>
    </location>
</feature>